<dbReference type="EMBL" id="KN823064">
    <property type="protein sequence ID" value="KIO24298.1"/>
    <property type="molecule type" value="Genomic_DNA"/>
</dbReference>
<keyword evidence="4" id="KW-1185">Reference proteome</keyword>
<dbReference type="Pfam" id="PF20153">
    <property type="entry name" value="DUF6535"/>
    <property type="match status" value="1"/>
</dbReference>
<keyword evidence="1" id="KW-1133">Transmembrane helix</keyword>
<feature type="transmembrane region" description="Helical" evidence="1">
    <location>
        <begin position="160"/>
        <end position="180"/>
    </location>
</feature>
<accession>A0A0C3KS65</accession>
<dbReference type="OrthoDB" id="3219854at2759"/>
<feature type="transmembrane region" description="Helical" evidence="1">
    <location>
        <begin position="192"/>
        <end position="219"/>
    </location>
</feature>
<reference evidence="3 4" key="1">
    <citation type="submission" date="2014-04" db="EMBL/GenBank/DDBJ databases">
        <authorList>
            <consortium name="DOE Joint Genome Institute"/>
            <person name="Kuo A."/>
            <person name="Girlanda M."/>
            <person name="Perotto S."/>
            <person name="Kohler A."/>
            <person name="Nagy L.G."/>
            <person name="Floudas D."/>
            <person name="Copeland A."/>
            <person name="Barry K.W."/>
            <person name="Cichocki N."/>
            <person name="Veneault-Fourrey C."/>
            <person name="LaButti K."/>
            <person name="Lindquist E.A."/>
            <person name="Lipzen A."/>
            <person name="Lundell T."/>
            <person name="Morin E."/>
            <person name="Murat C."/>
            <person name="Sun H."/>
            <person name="Tunlid A."/>
            <person name="Henrissat B."/>
            <person name="Grigoriev I.V."/>
            <person name="Hibbett D.S."/>
            <person name="Martin F."/>
            <person name="Nordberg H.P."/>
            <person name="Cantor M.N."/>
            <person name="Hua S.X."/>
        </authorList>
    </citation>
    <scope>NUCLEOTIDE SEQUENCE [LARGE SCALE GENOMIC DNA]</scope>
    <source>
        <strain evidence="3 4">MUT 4182</strain>
    </source>
</reference>
<evidence type="ECO:0000313" key="3">
    <source>
        <dbReference type="EMBL" id="KIO24298.1"/>
    </source>
</evidence>
<proteinExistence type="predicted"/>
<evidence type="ECO:0000259" key="2">
    <source>
        <dbReference type="Pfam" id="PF20153"/>
    </source>
</evidence>
<dbReference type="Proteomes" id="UP000054248">
    <property type="component" value="Unassembled WGS sequence"/>
</dbReference>
<keyword evidence="1" id="KW-0472">Membrane</keyword>
<feature type="transmembrane region" description="Helical" evidence="1">
    <location>
        <begin position="99"/>
        <end position="119"/>
    </location>
</feature>
<evidence type="ECO:0000256" key="1">
    <source>
        <dbReference type="SAM" id="Phobius"/>
    </source>
</evidence>
<protein>
    <recommendedName>
        <fullName evidence="2">DUF6535 domain-containing protein</fullName>
    </recommendedName>
</protein>
<dbReference type="HOGENOM" id="CLU_594733_0_0_1"/>
<feature type="domain" description="DUF6535" evidence="2">
    <location>
        <begin position="98"/>
        <end position="180"/>
    </location>
</feature>
<organism evidence="3 4">
    <name type="scientific">Tulasnella calospora MUT 4182</name>
    <dbReference type="NCBI Taxonomy" id="1051891"/>
    <lineage>
        <taxon>Eukaryota</taxon>
        <taxon>Fungi</taxon>
        <taxon>Dikarya</taxon>
        <taxon>Basidiomycota</taxon>
        <taxon>Agaricomycotina</taxon>
        <taxon>Agaricomycetes</taxon>
        <taxon>Cantharellales</taxon>
        <taxon>Tulasnellaceae</taxon>
        <taxon>Tulasnella</taxon>
    </lineage>
</organism>
<sequence length="460" mass="51872">MNTRFEEKLTVIPEIPKEFGEDGGHFYRYYHALADEIDEDMVKSLKAQLDGILIFAGLFAGTPPTTLTPARHRRKRHHILCTGPALGVIYGPFRHFPVNILFSLSLTLALLASFLAVLGQQWLVCGRKRSSGGADAQRWEQLRRYLGAKRWRREAILDDILSSLLQLGLVIFCISFVLYLGTLSGPMCYTVAVPIGFALTCVLVMAFLWKAVLLFLYWASTWFSKGKLFIGNAIHRIGMITRKACMTLKVPSRVRQLVQAARKLIINQPWEGDQKAPPSPAFTMVSWLAKNISRTAEPVNQLTLIAAKRVICTSEDINALLYAAINLQAIRSTEEVRWLLDDDELYSHLSDAWQALTIGETRRSSPSFMQMSAFSSSLLHLVLSSPSYVWATSRSATLRSRLNGSPTPRSQVFVYTLQSLHRVIAVREADLCRCINWDEGALDKGFELFYKNWGYFSKPS</sequence>
<name>A0A0C3KS65_9AGAM</name>
<dbReference type="InterPro" id="IPR045338">
    <property type="entry name" value="DUF6535"/>
</dbReference>
<gene>
    <name evidence="3" type="ORF">M407DRAFT_26318</name>
</gene>
<evidence type="ECO:0000313" key="4">
    <source>
        <dbReference type="Proteomes" id="UP000054248"/>
    </source>
</evidence>
<dbReference type="AlphaFoldDB" id="A0A0C3KS65"/>
<reference evidence="4" key="2">
    <citation type="submission" date="2015-01" db="EMBL/GenBank/DDBJ databases">
        <title>Evolutionary Origins and Diversification of the Mycorrhizal Mutualists.</title>
        <authorList>
            <consortium name="DOE Joint Genome Institute"/>
            <consortium name="Mycorrhizal Genomics Consortium"/>
            <person name="Kohler A."/>
            <person name="Kuo A."/>
            <person name="Nagy L.G."/>
            <person name="Floudas D."/>
            <person name="Copeland A."/>
            <person name="Barry K.W."/>
            <person name="Cichocki N."/>
            <person name="Veneault-Fourrey C."/>
            <person name="LaButti K."/>
            <person name="Lindquist E.A."/>
            <person name="Lipzen A."/>
            <person name="Lundell T."/>
            <person name="Morin E."/>
            <person name="Murat C."/>
            <person name="Riley R."/>
            <person name="Ohm R."/>
            <person name="Sun H."/>
            <person name="Tunlid A."/>
            <person name="Henrissat B."/>
            <person name="Grigoriev I.V."/>
            <person name="Hibbett D.S."/>
            <person name="Martin F."/>
        </authorList>
    </citation>
    <scope>NUCLEOTIDE SEQUENCE [LARGE SCALE GENOMIC DNA]</scope>
    <source>
        <strain evidence="4">MUT 4182</strain>
    </source>
</reference>
<keyword evidence="1" id="KW-0812">Transmembrane</keyword>